<dbReference type="SUPFAM" id="SSF51161">
    <property type="entry name" value="Trimeric LpxA-like enzymes"/>
    <property type="match status" value="1"/>
</dbReference>
<keyword evidence="3" id="KW-0206">Cytoskeleton</keyword>
<sequence>MLKTPYLAAKISLFALRLSGDLRRAGGGHAVAVAIGRYSWIQSGCVIRPPFKTHKGVFSYYPMKIGDHVFIGRDSVVEAASIGSYVRIGKNCVI</sequence>
<evidence type="ECO:0000256" key="2">
    <source>
        <dbReference type="ARBA" id="ARBA00022490"/>
    </source>
</evidence>
<gene>
    <name evidence="6" type="ORF">BJ554DRAFT_4566</name>
</gene>
<dbReference type="PANTHER" id="PTHR46126:SF1">
    <property type="entry name" value="DYNACTIN SUBUNIT 5"/>
    <property type="match status" value="1"/>
</dbReference>
<dbReference type="EMBL" id="JAEFCI010012664">
    <property type="protein sequence ID" value="KAG5455864.1"/>
    <property type="molecule type" value="Genomic_DNA"/>
</dbReference>
<dbReference type="InterPro" id="IPR011004">
    <property type="entry name" value="Trimer_LpxA-like_sf"/>
</dbReference>
<dbReference type="OrthoDB" id="417208at2759"/>
<dbReference type="Pfam" id="PF21711">
    <property type="entry name" value="DCTN5"/>
    <property type="match status" value="1"/>
</dbReference>
<evidence type="ECO:0000256" key="5">
    <source>
        <dbReference type="ARBA" id="ARBA00034865"/>
    </source>
</evidence>
<comment type="caution">
    <text evidence="6">The sequence shown here is derived from an EMBL/GenBank/DDBJ whole genome shotgun (WGS) entry which is preliminary data.</text>
</comment>
<accession>A0A8H7ZM30</accession>
<name>A0A8H7ZM30_9FUNG</name>
<organism evidence="6 7">
    <name type="scientific">Olpidium bornovanus</name>
    <dbReference type="NCBI Taxonomy" id="278681"/>
    <lineage>
        <taxon>Eukaryota</taxon>
        <taxon>Fungi</taxon>
        <taxon>Fungi incertae sedis</taxon>
        <taxon>Olpidiomycota</taxon>
        <taxon>Olpidiomycotina</taxon>
        <taxon>Olpidiomycetes</taxon>
        <taxon>Olpidiales</taxon>
        <taxon>Olpidiaceae</taxon>
        <taxon>Olpidium</taxon>
    </lineage>
</organism>
<comment type="similarity">
    <text evidence="4">Belongs to the dynactin subunits 5/6 family. Dynactin subunit 5 subfamily.</text>
</comment>
<evidence type="ECO:0000256" key="3">
    <source>
        <dbReference type="ARBA" id="ARBA00023212"/>
    </source>
</evidence>
<feature type="non-terminal residue" evidence="6">
    <location>
        <position position="94"/>
    </location>
</feature>
<proteinExistence type="inferred from homology"/>
<dbReference type="Proteomes" id="UP000673691">
    <property type="component" value="Unassembled WGS sequence"/>
</dbReference>
<dbReference type="PANTHER" id="PTHR46126">
    <property type="entry name" value="DYNACTIN SUBUNIT 5"/>
    <property type="match status" value="1"/>
</dbReference>
<evidence type="ECO:0000256" key="1">
    <source>
        <dbReference type="ARBA" id="ARBA00004245"/>
    </source>
</evidence>
<dbReference type="InterPro" id="IPR047125">
    <property type="entry name" value="DCTN5"/>
</dbReference>
<keyword evidence="2" id="KW-0963">Cytoplasm</keyword>
<evidence type="ECO:0000313" key="7">
    <source>
        <dbReference type="Proteomes" id="UP000673691"/>
    </source>
</evidence>
<evidence type="ECO:0000256" key="4">
    <source>
        <dbReference type="ARBA" id="ARBA00034706"/>
    </source>
</evidence>
<evidence type="ECO:0000313" key="6">
    <source>
        <dbReference type="EMBL" id="KAG5455864.1"/>
    </source>
</evidence>
<keyword evidence="7" id="KW-1185">Reference proteome</keyword>
<reference evidence="6 7" key="1">
    <citation type="journal article" name="Sci. Rep.">
        <title>Genome-scale phylogenetic analyses confirm Olpidium as the closest living zoosporic fungus to the non-flagellated, terrestrial fungi.</title>
        <authorList>
            <person name="Chang Y."/>
            <person name="Rochon D."/>
            <person name="Sekimoto S."/>
            <person name="Wang Y."/>
            <person name="Chovatia M."/>
            <person name="Sandor L."/>
            <person name="Salamov A."/>
            <person name="Grigoriev I.V."/>
            <person name="Stajich J.E."/>
            <person name="Spatafora J.W."/>
        </authorList>
    </citation>
    <scope>NUCLEOTIDE SEQUENCE [LARGE SCALE GENOMIC DNA]</scope>
    <source>
        <strain evidence="6">S191</strain>
    </source>
</reference>
<comment type="subcellular location">
    <subcellularLocation>
        <location evidence="1">Cytoplasm</location>
        <location evidence="1">Cytoskeleton</location>
    </subcellularLocation>
</comment>
<dbReference type="GO" id="GO:0005869">
    <property type="term" value="C:dynactin complex"/>
    <property type="evidence" value="ECO:0007669"/>
    <property type="project" value="TreeGrafter"/>
</dbReference>
<protein>
    <recommendedName>
        <fullName evidence="5">Dynactin subunit 5</fullName>
    </recommendedName>
</protein>
<dbReference type="AlphaFoldDB" id="A0A8H7ZM30"/>
<dbReference type="Gene3D" id="2.160.10.10">
    <property type="entry name" value="Hexapeptide repeat proteins"/>
    <property type="match status" value="1"/>
</dbReference>